<dbReference type="InterPro" id="IPR051746">
    <property type="entry name" value="Kelch_domain_containing_8"/>
</dbReference>
<accession>A0AAU9JT69</accession>
<evidence type="ECO:0000313" key="4">
    <source>
        <dbReference type="EMBL" id="CAG9324089.1"/>
    </source>
</evidence>
<keyword evidence="5" id="KW-1185">Reference proteome</keyword>
<dbReference type="Gene3D" id="2.120.10.80">
    <property type="entry name" value="Kelch-type beta propeller"/>
    <property type="match status" value="1"/>
</dbReference>
<feature type="compositionally biased region" description="Polar residues" evidence="3">
    <location>
        <begin position="327"/>
        <end position="337"/>
    </location>
</feature>
<feature type="region of interest" description="Disordered" evidence="3">
    <location>
        <begin position="227"/>
        <end position="257"/>
    </location>
</feature>
<protein>
    <recommendedName>
        <fullName evidence="6">B box-type domain-containing protein</fullName>
    </recommendedName>
</protein>
<name>A0AAU9JT69_9CILI</name>
<dbReference type="PANTHER" id="PTHR46260:SF3">
    <property type="entry name" value="RING-TYPE DOMAIN-CONTAINING PROTEIN"/>
    <property type="match status" value="1"/>
</dbReference>
<evidence type="ECO:0000256" key="1">
    <source>
        <dbReference type="ARBA" id="ARBA00022441"/>
    </source>
</evidence>
<dbReference type="PANTHER" id="PTHR46260">
    <property type="entry name" value="RING-TYPE DOMAIN-CONTAINING PROTEIN"/>
    <property type="match status" value="1"/>
</dbReference>
<gene>
    <name evidence="4" type="ORF">BSTOLATCC_MIC35110</name>
</gene>
<feature type="region of interest" description="Disordered" evidence="3">
    <location>
        <begin position="318"/>
        <end position="337"/>
    </location>
</feature>
<evidence type="ECO:0000256" key="3">
    <source>
        <dbReference type="SAM" id="MobiDB-lite"/>
    </source>
</evidence>
<evidence type="ECO:0008006" key="6">
    <source>
        <dbReference type="Google" id="ProtNLM"/>
    </source>
</evidence>
<dbReference type="SMART" id="SM00612">
    <property type="entry name" value="Kelch"/>
    <property type="match status" value="3"/>
</dbReference>
<dbReference type="SUPFAM" id="SSF117281">
    <property type="entry name" value="Kelch motif"/>
    <property type="match status" value="1"/>
</dbReference>
<reference evidence="4" key="1">
    <citation type="submission" date="2021-09" db="EMBL/GenBank/DDBJ databases">
        <authorList>
            <consortium name="AG Swart"/>
            <person name="Singh M."/>
            <person name="Singh A."/>
            <person name="Seah K."/>
            <person name="Emmerich C."/>
        </authorList>
    </citation>
    <scope>NUCLEOTIDE SEQUENCE</scope>
    <source>
        <strain evidence="4">ATCC30299</strain>
    </source>
</reference>
<evidence type="ECO:0000313" key="5">
    <source>
        <dbReference type="Proteomes" id="UP001162131"/>
    </source>
</evidence>
<dbReference type="InterPro" id="IPR015915">
    <property type="entry name" value="Kelch-typ_b-propeller"/>
</dbReference>
<organism evidence="4 5">
    <name type="scientific">Blepharisma stoltei</name>
    <dbReference type="NCBI Taxonomy" id="1481888"/>
    <lineage>
        <taxon>Eukaryota</taxon>
        <taxon>Sar</taxon>
        <taxon>Alveolata</taxon>
        <taxon>Ciliophora</taxon>
        <taxon>Postciliodesmatophora</taxon>
        <taxon>Heterotrichea</taxon>
        <taxon>Heterotrichida</taxon>
        <taxon>Blepharismidae</taxon>
        <taxon>Blepharisma</taxon>
    </lineage>
</organism>
<proteinExistence type="predicted"/>
<dbReference type="Proteomes" id="UP001162131">
    <property type="component" value="Unassembled WGS sequence"/>
</dbReference>
<dbReference type="EMBL" id="CAJZBQ010000035">
    <property type="protein sequence ID" value="CAG9324089.1"/>
    <property type="molecule type" value="Genomic_DNA"/>
</dbReference>
<comment type="caution">
    <text evidence="4">The sequence shown here is derived from an EMBL/GenBank/DDBJ whole genome shotgun (WGS) entry which is preliminary data.</text>
</comment>
<keyword evidence="2" id="KW-0677">Repeat</keyword>
<evidence type="ECO:0000256" key="2">
    <source>
        <dbReference type="ARBA" id="ARBA00022737"/>
    </source>
</evidence>
<sequence length="599" mass="68028">METNKQCQLCKQNAELICFCTQILLCSNCIGTHLIKDTSIIHNPISLKDTRTASLMSSSWFELKEKESQIITKAKIRDELNSACRLKLHEELTELENFKKESFFAIDQYIDKLQKELSELGEFLKEKVNKECENKEKIINEAIDCFASGNTQNNYISNMLAGLKTKGEIDTLKLITKKIGIHDFEIRDAIMNKFDLQVWLINSKNNERTINTPYSGNSLEIPTFKTSHNISQTPKASEASKISKPRHVSRPSLPDPEIINILENSPEILLNMETPESSPISQATPIWDEYLTDTNPFSPDTSVIERTVKSPMARSATKKSFAFSKSNRPVQKSNSGSKLSKLTLEIKKNPPKNPNALYCFFPNQLIIYHIDSGNVEQMSLHNKDLGIKGNAWTFSPDGYIFATGGLSLSAKRYLWIFNTNNYQLDPGPPMKIPRYNHASLISGNYLYVIGGCNFASIKDCERFNLISKKWQQIGNLNVARENLAACVHKGRIFVAGGIKENSIESYNAVNNKFSLLRIQMPIGGSSLMFSYKDQILIFHCKQISTFDTISCSDYQSLEEEEWWSPTDVVEKNGSFYFISRGTVYKYDPNEFQLSSLMHF</sequence>
<dbReference type="Pfam" id="PF01344">
    <property type="entry name" value="Kelch_1"/>
    <property type="match status" value="1"/>
</dbReference>
<dbReference type="InterPro" id="IPR006652">
    <property type="entry name" value="Kelch_1"/>
</dbReference>
<keyword evidence="1" id="KW-0880">Kelch repeat</keyword>
<dbReference type="AlphaFoldDB" id="A0AAU9JT69"/>